<accession>A0A9N9B7N4</accession>
<organism evidence="1 2">
    <name type="scientific">Funneliformis mosseae</name>
    <name type="common">Endomycorrhizal fungus</name>
    <name type="synonym">Glomus mosseae</name>
    <dbReference type="NCBI Taxonomy" id="27381"/>
    <lineage>
        <taxon>Eukaryota</taxon>
        <taxon>Fungi</taxon>
        <taxon>Fungi incertae sedis</taxon>
        <taxon>Mucoromycota</taxon>
        <taxon>Glomeromycotina</taxon>
        <taxon>Glomeromycetes</taxon>
        <taxon>Glomerales</taxon>
        <taxon>Glomeraceae</taxon>
        <taxon>Funneliformis</taxon>
    </lineage>
</organism>
<dbReference type="PANTHER" id="PTHR47839:SF1">
    <property type="entry name" value="DOMAIN PROTEIN, PUTATIVE (AFU_ORTHOLOGUE AFUA_6G04830)-RELATED"/>
    <property type="match status" value="1"/>
</dbReference>
<keyword evidence="2" id="KW-1185">Reference proteome</keyword>
<proteinExistence type="predicted"/>
<protein>
    <submittedName>
        <fullName evidence="1">7584_t:CDS:1</fullName>
    </submittedName>
</protein>
<gene>
    <name evidence="1" type="ORF">FMOSSE_LOCUS6633</name>
</gene>
<dbReference type="EMBL" id="CAJVPP010001417">
    <property type="protein sequence ID" value="CAG8554349.1"/>
    <property type="molecule type" value="Genomic_DNA"/>
</dbReference>
<sequence>MILNAKDLKYLENKGPKQEVIFEEEDISKQENYLKQENDSKQENPKSEDLLFNSLKKMFADCEDDYIRQCLEQAEDDKLINVENQLMEGNYPKIKIPVDPENPPVTVKTGKTFMNVIQITRYNLGSYLSSNQIVYCKNIEGHSDLSLQFEKFLDGIEFYIPKEMKDKSAITSNQSLNRFSNLLKDLIEVFECPPKFIHAFYDNSNLITFNEGSALFFNFKIYIDLYKADPKFDAMTYWYTVICHALAHKFVEGHNSEYQYHFSSLVTKYMKSLVKKMI</sequence>
<evidence type="ECO:0000313" key="2">
    <source>
        <dbReference type="Proteomes" id="UP000789375"/>
    </source>
</evidence>
<comment type="caution">
    <text evidence="1">The sequence shown here is derived from an EMBL/GenBank/DDBJ whole genome shotgun (WGS) entry which is preliminary data.</text>
</comment>
<name>A0A9N9B7N4_FUNMO</name>
<evidence type="ECO:0000313" key="1">
    <source>
        <dbReference type="EMBL" id="CAG8554349.1"/>
    </source>
</evidence>
<dbReference type="PANTHER" id="PTHR47839">
    <property type="entry name" value="DOMAIN PROTEIN, PUTATIVE (AFU_ORTHOLOGUE AFUA_6G04830)-RELATED"/>
    <property type="match status" value="1"/>
</dbReference>
<dbReference type="AlphaFoldDB" id="A0A9N9B7N4"/>
<dbReference type="Proteomes" id="UP000789375">
    <property type="component" value="Unassembled WGS sequence"/>
</dbReference>
<reference evidence="1" key="1">
    <citation type="submission" date="2021-06" db="EMBL/GenBank/DDBJ databases">
        <authorList>
            <person name="Kallberg Y."/>
            <person name="Tangrot J."/>
            <person name="Rosling A."/>
        </authorList>
    </citation>
    <scope>NUCLEOTIDE SEQUENCE</scope>
    <source>
        <strain evidence="1">87-6 pot B 2015</strain>
    </source>
</reference>